<organism evidence="4 5">
    <name type="scientific">candidate division WOR-3 bacterium</name>
    <dbReference type="NCBI Taxonomy" id="2052148"/>
    <lineage>
        <taxon>Bacteria</taxon>
        <taxon>Bacteria division WOR-3</taxon>
    </lineage>
</organism>
<gene>
    <name evidence="4" type="ORF">DCW38_03080</name>
</gene>
<dbReference type="SMART" id="SM00028">
    <property type="entry name" value="TPR"/>
    <property type="match status" value="11"/>
</dbReference>
<evidence type="ECO:0000313" key="5">
    <source>
        <dbReference type="Proteomes" id="UP000264062"/>
    </source>
</evidence>
<feature type="repeat" description="TPR" evidence="3">
    <location>
        <begin position="887"/>
        <end position="920"/>
    </location>
</feature>
<evidence type="ECO:0000313" key="4">
    <source>
        <dbReference type="EMBL" id="HAV92146.1"/>
    </source>
</evidence>
<dbReference type="PANTHER" id="PTHR45586">
    <property type="entry name" value="TPR REPEAT-CONTAINING PROTEIN PA4667"/>
    <property type="match status" value="1"/>
</dbReference>
<protein>
    <recommendedName>
        <fullName evidence="6">Tetratricopeptide repeat protein</fullName>
    </recommendedName>
</protein>
<dbReference type="Pfam" id="PF13181">
    <property type="entry name" value="TPR_8"/>
    <property type="match status" value="2"/>
</dbReference>
<evidence type="ECO:0000256" key="2">
    <source>
        <dbReference type="ARBA" id="ARBA00022803"/>
    </source>
</evidence>
<reference evidence="4 5" key="1">
    <citation type="journal article" date="2018" name="Nat. Biotechnol.">
        <title>A standardized bacterial taxonomy based on genome phylogeny substantially revises the tree of life.</title>
        <authorList>
            <person name="Parks D.H."/>
            <person name="Chuvochina M."/>
            <person name="Waite D.W."/>
            <person name="Rinke C."/>
            <person name="Skarshewski A."/>
            <person name="Chaumeil P.A."/>
            <person name="Hugenholtz P."/>
        </authorList>
    </citation>
    <scope>NUCLEOTIDE SEQUENCE [LARGE SCALE GENOMIC DNA]</scope>
    <source>
        <strain evidence="4">UBA9956</strain>
    </source>
</reference>
<feature type="repeat" description="TPR" evidence="3">
    <location>
        <begin position="208"/>
        <end position="241"/>
    </location>
</feature>
<comment type="caution">
    <text evidence="4">The sequence shown here is derived from an EMBL/GenBank/DDBJ whole genome shotgun (WGS) entry which is preliminary data.</text>
</comment>
<keyword evidence="2 3" id="KW-0802">TPR repeat</keyword>
<dbReference type="SUPFAM" id="SSF48452">
    <property type="entry name" value="TPR-like"/>
    <property type="match status" value="3"/>
</dbReference>
<feature type="repeat" description="TPR" evidence="3">
    <location>
        <begin position="939"/>
        <end position="972"/>
    </location>
</feature>
<evidence type="ECO:0000256" key="3">
    <source>
        <dbReference type="PROSITE-ProRule" id="PRU00339"/>
    </source>
</evidence>
<dbReference type="Gene3D" id="1.25.40.10">
    <property type="entry name" value="Tetratricopeptide repeat domain"/>
    <property type="match status" value="5"/>
</dbReference>
<dbReference type="InterPro" id="IPR051012">
    <property type="entry name" value="CellSynth/LPSAsmb/PSIAsmb"/>
</dbReference>
<dbReference type="Proteomes" id="UP000264062">
    <property type="component" value="Unassembled WGS sequence"/>
</dbReference>
<evidence type="ECO:0000256" key="1">
    <source>
        <dbReference type="ARBA" id="ARBA00022737"/>
    </source>
</evidence>
<name>A0A350H9D0_UNCW3</name>
<evidence type="ECO:0008006" key="6">
    <source>
        <dbReference type="Google" id="ProtNLM"/>
    </source>
</evidence>
<accession>A0A350H9D0</accession>
<dbReference type="AlphaFoldDB" id="A0A350H9D0"/>
<dbReference type="PANTHER" id="PTHR45586:SF1">
    <property type="entry name" value="LIPOPOLYSACCHARIDE ASSEMBLY PROTEIN B"/>
    <property type="match status" value="1"/>
</dbReference>
<dbReference type="SUPFAM" id="SSF81901">
    <property type="entry name" value="HCP-like"/>
    <property type="match status" value="1"/>
</dbReference>
<dbReference type="InterPro" id="IPR019734">
    <property type="entry name" value="TPR_rpt"/>
</dbReference>
<dbReference type="EMBL" id="DMZY01000091">
    <property type="protein sequence ID" value="HAV92146.1"/>
    <property type="molecule type" value="Genomic_DNA"/>
</dbReference>
<dbReference type="InterPro" id="IPR011990">
    <property type="entry name" value="TPR-like_helical_dom_sf"/>
</dbReference>
<sequence>MLDFFSSNDPEKIVERSNKLRIENKFDKAEQLLKKNIKNSKSDFLILLELSRVQFEQEKVQDAVISLRSAYLSNSDEAAKVINVAEDFHYRPNAKKEATAVILFELYIKKRDFENFKKIFSTLSNSEAPQTIAVFEKAYQNIRENKTIEQLTKKDIETYLILGMLYLNNKQFKEAKHICEIIFKTQPKERDAILTEYLAATKIAYGNPAPYMAIGDLYVIINDKDKAINYYQKAVGIDPSLKESVAKKFEESIKDTSEISETSKFSLVDLYLNKNDYMKAIDIIREMISDKQEVGDDITRRAYQIVQNKSDFVEGYKLLSDVLILKKDTAGAVTNLSKIFELTEVENQYILKTADRMISKDLITEDLLILKSRVLLKTGNLNEAARLCEKVYEMNRSFAFELEQILNEILNKDQLNQIGLSLLSRLFIDREQLDKAKQIIEYIASQESMELKAIAHKSYLSLYEKYNNDIDIKLHLSIVLIELGKIREAESLILETVKIQPDLFYEIMPKFYMPSRKSKEIAESILKILDSVDKSKLDQFLFNYSYAEISYLAGLIDQTISIILEMLDKYPDKEEAILSLVERMKEMYSQNERISEFEFKYYLNKKNYERSLNSLMQLYINKQMTGHVLDNLYLLYKQVPNDPNVIANILKVLDDMGLYEKMIQESADFLAKTANQNSGLVKFYVGKAYARKNMLNDSATYLFQAMALDNTVIDKSLEILNDLLKIDFYSLRVHYTLAHGLNLKKMTDNAIDELLEVMKIDSQQIDLVIRDLEKWYEDVKRNPKLTITLAQLYMEKGIYDKAISKVNETYEMDNQYIDQILTLLKSAVEHDVEDGDILFTIGSFYAKKGLYKLASDYLYNAMSIETSLKESVITQLQFIINKQPEEVDARFSLAQVYKDMHNYLQAITLLRQIEMINPNEVDNVIGYYQEMLSNEPNNTYLLISIADSYLNKESVAEAIESFQKAIAINNRQIDEIIEKLIDYDRKTTAIQIFLSELYLKKQDFDSSVNWLNLVYVTDISSFEIIMERLNQILIVAPTQQSATMLLSLIYFDTGRYDKLIDLTHDVFEKSQVIEQKFRFGVLLAQSFRNLKQPKKAEDIVNKMKTENIQLFYAIVFQIYEQEKSKMALKMKDMFTSSPENEENLFNYAKYLIKQQNFDEAKKLLQRPFENENSNFERLYLLSTIYEKLSNLIFALEIASPLRRSDKPEHIAHLLKLMKKLGYYGDAENILREKRNISSELGRFQYMQNVFKDYKIIA</sequence>
<keyword evidence="1" id="KW-0677">Repeat</keyword>
<dbReference type="PROSITE" id="PS50005">
    <property type="entry name" value="TPR"/>
    <property type="match status" value="3"/>
</dbReference>
<proteinExistence type="predicted"/>